<sequence length="169" mass="19634">MWSTQYLLNLQESKTKRHNFTKTKPKVGQLVLLHQEKTARHKWPLAQIVKLLPSADGMIRSVLIKCQKQLLKRSVKHLIPLEIDETEQDEKIREDTDNTQTEQNDTRNPENYELTKESEENLNENKIQTKRTGDLENETRKNLPRKAKKPINYAKMNRGFSVAGGSVAE</sequence>
<dbReference type="EnsemblMetazoa" id="CJA18829.1">
    <property type="protein sequence ID" value="CJA18829.1"/>
    <property type="gene ID" value="WBGene00138033"/>
</dbReference>
<dbReference type="Pfam" id="PF18701">
    <property type="entry name" value="DUF5641"/>
    <property type="match status" value="1"/>
</dbReference>
<protein>
    <submittedName>
        <fullName evidence="3">DUF5641 domain-containing protein</fullName>
    </submittedName>
</protein>
<evidence type="ECO:0000256" key="1">
    <source>
        <dbReference type="SAM" id="MobiDB-lite"/>
    </source>
</evidence>
<dbReference type="AlphaFoldDB" id="A0A8R1E3M2"/>
<name>A0A8R1E3M2_CAEJA</name>
<dbReference type="Proteomes" id="UP000005237">
    <property type="component" value="Unassembled WGS sequence"/>
</dbReference>
<evidence type="ECO:0000313" key="3">
    <source>
        <dbReference type="EnsemblMetazoa" id="CJA18829.1"/>
    </source>
</evidence>
<feature type="domain" description="DUF5641" evidence="2">
    <location>
        <begin position="2"/>
        <end position="81"/>
    </location>
</feature>
<dbReference type="PANTHER" id="PTHR47331">
    <property type="entry name" value="PHD-TYPE DOMAIN-CONTAINING PROTEIN"/>
    <property type="match status" value="1"/>
</dbReference>
<feature type="compositionally biased region" description="Basic and acidic residues" evidence="1">
    <location>
        <begin position="131"/>
        <end position="141"/>
    </location>
</feature>
<feature type="region of interest" description="Disordered" evidence="1">
    <location>
        <begin position="85"/>
        <end position="152"/>
    </location>
</feature>
<reference evidence="4" key="1">
    <citation type="submission" date="2010-08" db="EMBL/GenBank/DDBJ databases">
        <authorList>
            <consortium name="Caenorhabditis japonica Sequencing Consortium"/>
            <person name="Wilson R.K."/>
        </authorList>
    </citation>
    <scope>NUCLEOTIDE SEQUENCE [LARGE SCALE GENOMIC DNA]</scope>
    <source>
        <strain evidence="4">DF5081</strain>
    </source>
</reference>
<dbReference type="InterPro" id="IPR040676">
    <property type="entry name" value="DUF5641"/>
</dbReference>
<evidence type="ECO:0000259" key="2">
    <source>
        <dbReference type="Pfam" id="PF18701"/>
    </source>
</evidence>
<proteinExistence type="predicted"/>
<feature type="compositionally biased region" description="Basic and acidic residues" evidence="1">
    <location>
        <begin position="104"/>
        <end position="119"/>
    </location>
</feature>
<keyword evidence="4" id="KW-1185">Reference proteome</keyword>
<evidence type="ECO:0000313" key="4">
    <source>
        <dbReference type="Proteomes" id="UP000005237"/>
    </source>
</evidence>
<accession>A0A8R1E3M2</accession>
<organism evidence="3 4">
    <name type="scientific">Caenorhabditis japonica</name>
    <dbReference type="NCBI Taxonomy" id="281687"/>
    <lineage>
        <taxon>Eukaryota</taxon>
        <taxon>Metazoa</taxon>
        <taxon>Ecdysozoa</taxon>
        <taxon>Nematoda</taxon>
        <taxon>Chromadorea</taxon>
        <taxon>Rhabditida</taxon>
        <taxon>Rhabditina</taxon>
        <taxon>Rhabditomorpha</taxon>
        <taxon>Rhabditoidea</taxon>
        <taxon>Rhabditidae</taxon>
        <taxon>Peloderinae</taxon>
        <taxon>Caenorhabditis</taxon>
    </lineage>
</organism>
<reference evidence="3" key="2">
    <citation type="submission" date="2022-06" db="UniProtKB">
        <authorList>
            <consortium name="EnsemblMetazoa"/>
        </authorList>
    </citation>
    <scope>IDENTIFICATION</scope>
    <source>
        <strain evidence="3">DF5081</strain>
    </source>
</reference>